<accession>A0ABU6VX77</accession>
<dbReference type="EMBL" id="JASCZI010153449">
    <property type="protein sequence ID" value="MED6177385.1"/>
    <property type="molecule type" value="Genomic_DNA"/>
</dbReference>
<name>A0ABU6VX77_9FABA</name>
<gene>
    <name evidence="1" type="ORF">PIB30_097596</name>
</gene>
<organism evidence="1 2">
    <name type="scientific">Stylosanthes scabra</name>
    <dbReference type="NCBI Taxonomy" id="79078"/>
    <lineage>
        <taxon>Eukaryota</taxon>
        <taxon>Viridiplantae</taxon>
        <taxon>Streptophyta</taxon>
        <taxon>Embryophyta</taxon>
        <taxon>Tracheophyta</taxon>
        <taxon>Spermatophyta</taxon>
        <taxon>Magnoliopsida</taxon>
        <taxon>eudicotyledons</taxon>
        <taxon>Gunneridae</taxon>
        <taxon>Pentapetalae</taxon>
        <taxon>rosids</taxon>
        <taxon>fabids</taxon>
        <taxon>Fabales</taxon>
        <taxon>Fabaceae</taxon>
        <taxon>Papilionoideae</taxon>
        <taxon>50 kb inversion clade</taxon>
        <taxon>dalbergioids sensu lato</taxon>
        <taxon>Dalbergieae</taxon>
        <taxon>Pterocarpus clade</taxon>
        <taxon>Stylosanthes</taxon>
    </lineage>
</organism>
<evidence type="ECO:0000313" key="1">
    <source>
        <dbReference type="EMBL" id="MED6177385.1"/>
    </source>
</evidence>
<proteinExistence type="predicted"/>
<reference evidence="1 2" key="1">
    <citation type="journal article" date="2023" name="Plants (Basel)">
        <title>Bridging the Gap: Combining Genomics and Transcriptomics Approaches to Understand Stylosanthes scabra, an Orphan Legume from the Brazilian Caatinga.</title>
        <authorList>
            <person name="Ferreira-Neto J.R.C."/>
            <person name="da Silva M.D."/>
            <person name="Binneck E."/>
            <person name="de Melo N.F."/>
            <person name="da Silva R.H."/>
            <person name="de Melo A.L.T.M."/>
            <person name="Pandolfi V."/>
            <person name="Bustamante F.O."/>
            <person name="Brasileiro-Vidal A.C."/>
            <person name="Benko-Iseppon A.M."/>
        </authorList>
    </citation>
    <scope>NUCLEOTIDE SEQUENCE [LARGE SCALE GENOMIC DNA]</scope>
    <source>
        <tissue evidence="1">Leaves</tissue>
    </source>
</reference>
<protein>
    <submittedName>
        <fullName evidence="1">Uncharacterized protein</fullName>
    </submittedName>
</protein>
<evidence type="ECO:0000313" key="2">
    <source>
        <dbReference type="Proteomes" id="UP001341840"/>
    </source>
</evidence>
<comment type="caution">
    <text evidence="1">The sequence shown here is derived from an EMBL/GenBank/DDBJ whole genome shotgun (WGS) entry which is preliminary data.</text>
</comment>
<dbReference type="Proteomes" id="UP001341840">
    <property type="component" value="Unassembled WGS sequence"/>
</dbReference>
<sequence length="125" mass="14462">MHPLVEDELGCSALMSGGRVRGWPQADDRVISRVERMSTRRLSSVDRRTYPMGLMCMIRAGLTPGHRKRILISFRVQISSWPGLSFRVRVLDQDLPHMHPQIDYQAIRFTDPRHKCMRCSCAVIR</sequence>
<keyword evidence="2" id="KW-1185">Reference proteome</keyword>